<evidence type="ECO:0000313" key="1">
    <source>
        <dbReference type="EMBL" id="TFK99797.1"/>
    </source>
</evidence>
<keyword evidence="2" id="KW-1185">Reference proteome</keyword>
<accession>A0A5C3QF07</accession>
<protein>
    <recommendedName>
        <fullName evidence="3">F-box domain-containing protein</fullName>
    </recommendedName>
</protein>
<evidence type="ECO:0008006" key="3">
    <source>
        <dbReference type="Google" id="ProtNLM"/>
    </source>
</evidence>
<dbReference type="EMBL" id="ML178832">
    <property type="protein sequence ID" value="TFK99797.1"/>
    <property type="molecule type" value="Genomic_DNA"/>
</dbReference>
<reference evidence="1 2" key="1">
    <citation type="journal article" date="2019" name="Nat. Ecol. Evol.">
        <title>Megaphylogeny resolves global patterns of mushroom evolution.</title>
        <authorList>
            <person name="Varga T."/>
            <person name="Krizsan K."/>
            <person name="Foldi C."/>
            <person name="Dima B."/>
            <person name="Sanchez-Garcia M."/>
            <person name="Sanchez-Ramirez S."/>
            <person name="Szollosi G.J."/>
            <person name="Szarkandi J.G."/>
            <person name="Papp V."/>
            <person name="Albert L."/>
            <person name="Andreopoulos W."/>
            <person name="Angelini C."/>
            <person name="Antonin V."/>
            <person name="Barry K.W."/>
            <person name="Bougher N.L."/>
            <person name="Buchanan P."/>
            <person name="Buyck B."/>
            <person name="Bense V."/>
            <person name="Catcheside P."/>
            <person name="Chovatia M."/>
            <person name="Cooper J."/>
            <person name="Damon W."/>
            <person name="Desjardin D."/>
            <person name="Finy P."/>
            <person name="Geml J."/>
            <person name="Haridas S."/>
            <person name="Hughes K."/>
            <person name="Justo A."/>
            <person name="Karasinski D."/>
            <person name="Kautmanova I."/>
            <person name="Kiss B."/>
            <person name="Kocsube S."/>
            <person name="Kotiranta H."/>
            <person name="LaButti K.M."/>
            <person name="Lechner B.E."/>
            <person name="Liimatainen K."/>
            <person name="Lipzen A."/>
            <person name="Lukacs Z."/>
            <person name="Mihaltcheva S."/>
            <person name="Morgado L.N."/>
            <person name="Niskanen T."/>
            <person name="Noordeloos M.E."/>
            <person name="Ohm R.A."/>
            <person name="Ortiz-Santana B."/>
            <person name="Ovrebo C."/>
            <person name="Racz N."/>
            <person name="Riley R."/>
            <person name="Savchenko A."/>
            <person name="Shiryaev A."/>
            <person name="Soop K."/>
            <person name="Spirin V."/>
            <person name="Szebenyi C."/>
            <person name="Tomsovsky M."/>
            <person name="Tulloss R.E."/>
            <person name="Uehling J."/>
            <person name="Grigoriev I.V."/>
            <person name="Vagvolgyi C."/>
            <person name="Papp T."/>
            <person name="Martin F.M."/>
            <person name="Miettinen O."/>
            <person name="Hibbett D.S."/>
            <person name="Nagy L.G."/>
        </authorList>
    </citation>
    <scope>NUCLEOTIDE SEQUENCE [LARGE SCALE GENOMIC DNA]</scope>
    <source>
        <strain evidence="1 2">CBS 309.79</strain>
    </source>
</reference>
<dbReference type="Proteomes" id="UP000305067">
    <property type="component" value="Unassembled WGS sequence"/>
</dbReference>
<organism evidence="1 2">
    <name type="scientific">Pterulicium gracile</name>
    <dbReference type="NCBI Taxonomy" id="1884261"/>
    <lineage>
        <taxon>Eukaryota</taxon>
        <taxon>Fungi</taxon>
        <taxon>Dikarya</taxon>
        <taxon>Basidiomycota</taxon>
        <taxon>Agaricomycotina</taxon>
        <taxon>Agaricomycetes</taxon>
        <taxon>Agaricomycetidae</taxon>
        <taxon>Agaricales</taxon>
        <taxon>Pleurotineae</taxon>
        <taxon>Pterulaceae</taxon>
        <taxon>Pterulicium</taxon>
    </lineage>
</organism>
<name>A0A5C3QF07_9AGAR</name>
<dbReference type="AlphaFoldDB" id="A0A5C3QF07"/>
<gene>
    <name evidence="1" type="ORF">BDV98DRAFT_570858</name>
</gene>
<sequence>MARNERGLSSEVIAFRWNPPIVISQLRELTLAGRPDILTSISTPSLQRLRCLSDVGQPTSSFHAFTSMMAAASWTTQLTHLDIGELHISPLRPLSVFGSVLSETPSLVDLRLLFDHTPRLYGETVSADVILDLLCVQ</sequence>
<evidence type="ECO:0000313" key="2">
    <source>
        <dbReference type="Proteomes" id="UP000305067"/>
    </source>
</evidence>
<proteinExistence type="predicted"/>